<keyword evidence="3" id="KW-0547">Nucleotide-binding</keyword>
<dbReference type="Gene3D" id="3.30.460.10">
    <property type="entry name" value="Beta Polymerase, domain 2"/>
    <property type="match status" value="1"/>
</dbReference>
<organism evidence="6 7">
    <name type="scientific">Salinicoccus siamensis</name>
    <dbReference type="NCBI Taxonomy" id="381830"/>
    <lineage>
        <taxon>Bacteria</taxon>
        <taxon>Bacillati</taxon>
        <taxon>Bacillota</taxon>
        <taxon>Bacilli</taxon>
        <taxon>Bacillales</taxon>
        <taxon>Staphylococcaceae</taxon>
        <taxon>Salinicoccus</taxon>
    </lineage>
</organism>
<keyword evidence="7" id="KW-1185">Reference proteome</keyword>
<evidence type="ECO:0000313" key="6">
    <source>
        <dbReference type="EMBL" id="MFB9860604.1"/>
    </source>
</evidence>
<sequence>MVIPISTLESWSNQGATQTPKSLREKIEKKLTESDSRITRKNQLDIYLQGSYRNNTNIYGNSDVDVVVQHNATFFSDISDLDAYETTIYKRTFSNATYTWQDFKNELIETLENAFGSYNVEVGNKSIKIDNGSYEADVVPCFEYRKYTSFGENEEDREYIPGIKFYTTNENRDVVNYPKEHYSKGAAKNQRVNKKYKPVVRIFKNIKRKLIEKDMINKEQAPSYFIENLLYNVPDKCFDNINVSTRVYDVTKWLQDNNGSFSQFICQNEQIKLFGESQEQWNEEDAYTFLTQTINLWNEW</sequence>
<evidence type="ECO:0000313" key="7">
    <source>
        <dbReference type="Proteomes" id="UP001589740"/>
    </source>
</evidence>
<evidence type="ECO:0000256" key="4">
    <source>
        <dbReference type="ARBA" id="ARBA00023118"/>
    </source>
</evidence>
<dbReference type="InterPro" id="IPR043519">
    <property type="entry name" value="NT_sf"/>
</dbReference>
<dbReference type="EMBL" id="JBHMAH010000012">
    <property type="protein sequence ID" value="MFB9860604.1"/>
    <property type="molecule type" value="Genomic_DNA"/>
</dbReference>
<dbReference type="InterPro" id="IPR058909">
    <property type="entry name" value="CD_NTase_C"/>
</dbReference>
<evidence type="ECO:0000256" key="3">
    <source>
        <dbReference type="ARBA" id="ARBA00022741"/>
    </source>
</evidence>
<dbReference type="RefSeq" id="WP_380570171.1">
    <property type="nucleotide sequence ID" value="NZ_JBHMAH010000012.1"/>
</dbReference>
<keyword evidence="4" id="KW-0051">Antiviral defense</keyword>
<gene>
    <name evidence="6" type="ORF">ACFFLE_05700</name>
</gene>
<comment type="caution">
    <text evidence="6">The sequence shown here is derived from an EMBL/GenBank/DDBJ whole genome shotgun (WGS) entry which is preliminary data.</text>
</comment>
<evidence type="ECO:0000259" key="5">
    <source>
        <dbReference type="Pfam" id="PF26305"/>
    </source>
</evidence>
<proteinExistence type="predicted"/>
<name>A0ABV5Z3D2_9STAP</name>
<dbReference type="Pfam" id="PF26305">
    <property type="entry name" value="CD_NTase_C"/>
    <property type="match status" value="1"/>
</dbReference>
<dbReference type="SUPFAM" id="SSF81301">
    <property type="entry name" value="Nucleotidyltransferase"/>
    <property type="match status" value="1"/>
</dbReference>
<feature type="domain" description="cGAS/DncV-like nucleotidyltransferase C-terminal helical" evidence="5">
    <location>
        <begin position="184"/>
        <end position="298"/>
    </location>
</feature>
<dbReference type="InterPro" id="IPR006116">
    <property type="entry name" value="NT_2-5OAS_ClassI-CCAase"/>
</dbReference>
<reference evidence="6 7" key="1">
    <citation type="submission" date="2024-09" db="EMBL/GenBank/DDBJ databases">
        <authorList>
            <person name="Sun Q."/>
            <person name="Mori K."/>
        </authorList>
    </citation>
    <scope>NUCLEOTIDE SEQUENCE [LARGE SCALE GENOMIC DNA]</scope>
    <source>
        <strain evidence="6 7">JCM 12822</strain>
    </source>
</reference>
<keyword evidence="1" id="KW-0808">Transferase</keyword>
<protein>
    <submittedName>
        <fullName evidence="6">Nucleotidyltransferase</fullName>
    </submittedName>
</protein>
<dbReference type="Proteomes" id="UP001589740">
    <property type="component" value="Unassembled WGS sequence"/>
</dbReference>
<evidence type="ECO:0000256" key="2">
    <source>
        <dbReference type="ARBA" id="ARBA00022695"/>
    </source>
</evidence>
<keyword evidence="2" id="KW-0548">Nucleotidyltransferase</keyword>
<dbReference type="CDD" id="cd05400">
    <property type="entry name" value="NT_2-5OAS_ClassI-CCAase"/>
    <property type="match status" value="1"/>
</dbReference>
<evidence type="ECO:0000256" key="1">
    <source>
        <dbReference type="ARBA" id="ARBA00022679"/>
    </source>
</evidence>
<accession>A0ABV5Z3D2</accession>